<gene>
    <name evidence="3" type="ORF">HGI30_02200</name>
</gene>
<proteinExistence type="inferred from homology"/>
<evidence type="ECO:0000313" key="4">
    <source>
        <dbReference type="Proteomes" id="UP000502136"/>
    </source>
</evidence>
<evidence type="ECO:0000256" key="2">
    <source>
        <dbReference type="ARBA" id="ARBA00023002"/>
    </source>
</evidence>
<keyword evidence="2" id="KW-0560">Oxidoreductase</keyword>
<dbReference type="Pfam" id="PF13561">
    <property type="entry name" value="adh_short_C2"/>
    <property type="match status" value="1"/>
</dbReference>
<dbReference type="KEGG" id="palr:HGI30_02200"/>
<accession>A0A6H2GT35</accession>
<dbReference type="InterPro" id="IPR002347">
    <property type="entry name" value="SDR_fam"/>
</dbReference>
<reference evidence="3 4" key="1">
    <citation type="submission" date="2020-04" db="EMBL/GenBank/DDBJ databases">
        <title>Novel Paenibacillus strain UniB2 isolated from commercial digestive syrup.</title>
        <authorList>
            <person name="Thorat V."/>
            <person name="Kirdat K."/>
            <person name="Tiwarekar B."/>
            <person name="Yadav A."/>
        </authorList>
    </citation>
    <scope>NUCLEOTIDE SEQUENCE [LARGE SCALE GENOMIC DNA]</scope>
    <source>
        <strain evidence="3 4">UniB2</strain>
    </source>
</reference>
<dbReference type="GO" id="GO:0016614">
    <property type="term" value="F:oxidoreductase activity, acting on CH-OH group of donors"/>
    <property type="evidence" value="ECO:0007669"/>
    <property type="project" value="UniProtKB-ARBA"/>
</dbReference>
<keyword evidence="4" id="KW-1185">Reference proteome</keyword>
<dbReference type="Gene3D" id="3.40.50.720">
    <property type="entry name" value="NAD(P)-binding Rossmann-like Domain"/>
    <property type="match status" value="1"/>
</dbReference>
<sequence>MTMALKGRTALVTGVSREAGIGTAICRALAEQGADLFYTHWRAYDAEEGCGLQMGWPDRLQQELEGMGVRAGQMEADFMDPDAPVQVLDEAERALGRLPSIVIHNACYCAPTSYRTLTQESLDRHYIVNNRAPALLSMEFARRFEQAHPAGGAGRILFLLSKGQDADNLAYLATKQLLAGLIEPLAAGLAPLGITVNGLDPGPTDSGWMSDELKRQLLPLFPMGRIGRPEDAARALAFLASDEAQWITGQAIRSEGGFLGR</sequence>
<dbReference type="SUPFAM" id="SSF51735">
    <property type="entry name" value="NAD(P)-binding Rossmann-fold domains"/>
    <property type="match status" value="1"/>
</dbReference>
<organism evidence="3 4">
    <name type="scientific">Paenibacillus albicereus</name>
    <dbReference type="NCBI Taxonomy" id="2726185"/>
    <lineage>
        <taxon>Bacteria</taxon>
        <taxon>Bacillati</taxon>
        <taxon>Bacillota</taxon>
        <taxon>Bacilli</taxon>
        <taxon>Bacillales</taxon>
        <taxon>Paenibacillaceae</taxon>
        <taxon>Paenibacillus</taxon>
    </lineage>
</organism>
<dbReference type="InterPro" id="IPR036291">
    <property type="entry name" value="NAD(P)-bd_dom_sf"/>
</dbReference>
<dbReference type="PRINTS" id="PR00081">
    <property type="entry name" value="GDHRDH"/>
</dbReference>
<dbReference type="RefSeq" id="WP_168906196.1">
    <property type="nucleotide sequence ID" value="NZ_CP051428.1"/>
</dbReference>
<dbReference type="Proteomes" id="UP000502136">
    <property type="component" value="Chromosome"/>
</dbReference>
<name>A0A6H2GT35_9BACL</name>
<evidence type="ECO:0000313" key="3">
    <source>
        <dbReference type="EMBL" id="QJC50519.1"/>
    </source>
</evidence>
<dbReference type="EMBL" id="CP051428">
    <property type="protein sequence ID" value="QJC50519.1"/>
    <property type="molecule type" value="Genomic_DNA"/>
</dbReference>
<dbReference type="AlphaFoldDB" id="A0A6H2GT35"/>
<dbReference type="PANTHER" id="PTHR48107:SF7">
    <property type="entry name" value="RE15974P"/>
    <property type="match status" value="1"/>
</dbReference>
<evidence type="ECO:0000256" key="1">
    <source>
        <dbReference type="ARBA" id="ARBA00006484"/>
    </source>
</evidence>
<protein>
    <submittedName>
        <fullName evidence="3">SDR family oxidoreductase</fullName>
    </submittedName>
</protein>
<dbReference type="PANTHER" id="PTHR48107">
    <property type="entry name" value="NADPH-DEPENDENT ALDEHYDE REDUCTASE-LIKE PROTEIN, CHLOROPLASTIC-RELATED"/>
    <property type="match status" value="1"/>
</dbReference>
<dbReference type="CDD" id="cd05233">
    <property type="entry name" value="SDR_c"/>
    <property type="match status" value="1"/>
</dbReference>
<comment type="similarity">
    <text evidence="1">Belongs to the short-chain dehydrogenases/reductases (SDR) family.</text>
</comment>